<feature type="compositionally biased region" description="Acidic residues" evidence="1">
    <location>
        <begin position="80"/>
        <end position="93"/>
    </location>
</feature>
<dbReference type="EnsemblPlants" id="LPERR05G06180.1">
    <property type="protein sequence ID" value="LPERR05G06180.1"/>
    <property type="gene ID" value="LPERR05G06180"/>
</dbReference>
<dbReference type="STRING" id="77586.A0A0D9WDZ1"/>
<dbReference type="GO" id="GO:0042138">
    <property type="term" value="P:meiotic DNA double-strand break formation"/>
    <property type="evidence" value="ECO:0007669"/>
    <property type="project" value="TreeGrafter"/>
</dbReference>
<proteinExistence type="predicted"/>
<dbReference type="CDD" id="cd00223">
    <property type="entry name" value="TOPRIM_TopoIIB_SPO"/>
    <property type="match status" value="1"/>
</dbReference>
<organism evidence="3 4">
    <name type="scientific">Leersia perrieri</name>
    <dbReference type="NCBI Taxonomy" id="77586"/>
    <lineage>
        <taxon>Eukaryota</taxon>
        <taxon>Viridiplantae</taxon>
        <taxon>Streptophyta</taxon>
        <taxon>Embryophyta</taxon>
        <taxon>Tracheophyta</taxon>
        <taxon>Spermatophyta</taxon>
        <taxon>Magnoliopsida</taxon>
        <taxon>Liliopsida</taxon>
        <taxon>Poales</taxon>
        <taxon>Poaceae</taxon>
        <taxon>BOP clade</taxon>
        <taxon>Oryzoideae</taxon>
        <taxon>Oryzeae</taxon>
        <taxon>Oryzinae</taxon>
        <taxon>Leersia</taxon>
    </lineage>
</organism>
<feature type="domain" description="Topoisomerase 6 subunit A/Spo11 TOPRIM" evidence="2">
    <location>
        <begin position="361"/>
        <end position="516"/>
    </location>
</feature>
<feature type="region of interest" description="Disordered" evidence="1">
    <location>
        <begin position="80"/>
        <end position="125"/>
    </location>
</feature>
<accession>A0A0D9WDZ1</accession>
<feature type="region of interest" description="Disordered" evidence="1">
    <location>
        <begin position="1"/>
        <end position="47"/>
    </location>
</feature>
<feature type="compositionally biased region" description="Polar residues" evidence="1">
    <location>
        <begin position="105"/>
        <end position="120"/>
    </location>
</feature>
<dbReference type="GO" id="GO:0003677">
    <property type="term" value="F:DNA binding"/>
    <property type="evidence" value="ECO:0007669"/>
    <property type="project" value="InterPro"/>
</dbReference>
<evidence type="ECO:0000259" key="2">
    <source>
        <dbReference type="Pfam" id="PF21180"/>
    </source>
</evidence>
<dbReference type="GO" id="GO:0000228">
    <property type="term" value="C:nuclear chromosome"/>
    <property type="evidence" value="ECO:0007669"/>
    <property type="project" value="TreeGrafter"/>
</dbReference>
<name>A0A0D9WDZ1_9ORYZ</name>
<protein>
    <recommendedName>
        <fullName evidence="2">Topoisomerase 6 subunit A/Spo11 TOPRIM domain-containing protein</fullName>
    </recommendedName>
</protein>
<reference evidence="4" key="2">
    <citation type="submission" date="2013-12" db="EMBL/GenBank/DDBJ databases">
        <authorList>
            <person name="Yu Y."/>
            <person name="Lee S."/>
            <person name="de Baynast K."/>
            <person name="Wissotski M."/>
            <person name="Liu L."/>
            <person name="Talag J."/>
            <person name="Goicoechea J."/>
            <person name="Angelova A."/>
            <person name="Jetty R."/>
            <person name="Kudrna D."/>
            <person name="Golser W."/>
            <person name="Rivera L."/>
            <person name="Zhang J."/>
            <person name="Wing R."/>
        </authorList>
    </citation>
    <scope>NUCLEOTIDE SEQUENCE</scope>
</reference>
<evidence type="ECO:0000256" key="1">
    <source>
        <dbReference type="SAM" id="MobiDB-lite"/>
    </source>
</evidence>
<dbReference type="PANTHER" id="PTHR10848">
    <property type="entry name" value="MEIOTIC RECOMBINATION PROTEIN SPO11"/>
    <property type="match status" value="1"/>
</dbReference>
<feature type="compositionally biased region" description="Basic and acidic residues" evidence="1">
    <location>
        <begin position="201"/>
        <end position="211"/>
    </location>
</feature>
<dbReference type="GO" id="GO:0007131">
    <property type="term" value="P:reciprocal meiotic recombination"/>
    <property type="evidence" value="ECO:0007669"/>
    <property type="project" value="TreeGrafter"/>
</dbReference>
<dbReference type="Gramene" id="LPERR05G06180.1">
    <property type="protein sequence ID" value="LPERR05G06180.1"/>
    <property type="gene ID" value="LPERR05G06180"/>
</dbReference>
<dbReference type="SUPFAM" id="SSF56726">
    <property type="entry name" value="DNA topoisomerase IV, alpha subunit"/>
    <property type="match status" value="1"/>
</dbReference>
<dbReference type="eggNOG" id="KOG2795">
    <property type="taxonomic scope" value="Eukaryota"/>
</dbReference>
<dbReference type="PANTHER" id="PTHR10848:SF0">
    <property type="entry name" value="MEIOTIC RECOMBINATION PROTEIN SPO11"/>
    <property type="match status" value="1"/>
</dbReference>
<keyword evidence="4" id="KW-1185">Reference proteome</keyword>
<dbReference type="Pfam" id="PF21180">
    <property type="entry name" value="TOP6A-Spo11_Toprim"/>
    <property type="match status" value="1"/>
</dbReference>
<dbReference type="GO" id="GO:0003918">
    <property type="term" value="F:DNA topoisomerase type II (double strand cut, ATP-hydrolyzing) activity"/>
    <property type="evidence" value="ECO:0007669"/>
    <property type="project" value="InterPro"/>
</dbReference>
<sequence>MEESERHTNDTGGEHSIFTRTDELPELEAGYDSPEVKDKEITSRGVKRLRGKREIGPVFPILIHFSDDSDNADVFAEDYEESDDYAEESDDEEDHKKASEEPLYSSLNEQFHNNSDTDNSLYEDDISPESRPLVVQLRTLKSLRIAADQRRELRSKYIIAEGVDRQEALRRVKRARNMYSSLHYFRLYSEGTKGKKSKGLKSGETDSENTKSGETAFAFDPLLEQLCVLRLGRYKCAGPKADRLNLVLGIMEKILEVEDEDIRENIIHYMYNTELRQAGLKDSRLKERVVKAVVTITKMLKVPRESLGIRASPKGLIKGPLKLFIEDELISDCSLGGRTGNLIPAQADLITRIEKTKDVKFVLILEKDTVFYHLAAKHFSETENCILVTGKGQPDIATWILLRKIKLQFPDICFYVLVDWNPSGLEIFSTYWVGSEERAHDNLFLTLPDLQLLDFTVADVDRNDCMALDPKEVAKAKMMQEKVYLDDTTMGLHLRESLFEMETNLVKVDIDVLIKDRKLPQFIREKIELAKETRLQADREWATRTKKKLRLADR</sequence>
<dbReference type="Gene3D" id="3.40.1360.10">
    <property type="match status" value="1"/>
</dbReference>
<dbReference type="Proteomes" id="UP000032180">
    <property type="component" value="Chromosome 5"/>
</dbReference>
<dbReference type="GO" id="GO:0000706">
    <property type="term" value="P:meiotic DNA double-strand break processing"/>
    <property type="evidence" value="ECO:0007669"/>
    <property type="project" value="TreeGrafter"/>
</dbReference>
<dbReference type="InterPro" id="IPR036078">
    <property type="entry name" value="Spo11/TopoVI_A_sf"/>
</dbReference>
<dbReference type="HOGENOM" id="CLU_492073_0_0_1"/>
<reference evidence="3 4" key="1">
    <citation type="submission" date="2012-08" db="EMBL/GenBank/DDBJ databases">
        <title>Oryza genome evolution.</title>
        <authorList>
            <person name="Wing R.A."/>
        </authorList>
    </citation>
    <scope>NUCLEOTIDE SEQUENCE</scope>
</reference>
<dbReference type="PRINTS" id="PR01550">
    <property type="entry name" value="TOP6AFAMILY"/>
</dbReference>
<reference evidence="3" key="3">
    <citation type="submission" date="2015-04" db="UniProtKB">
        <authorList>
            <consortium name="EnsemblPlants"/>
        </authorList>
    </citation>
    <scope>IDENTIFICATION</scope>
</reference>
<dbReference type="AlphaFoldDB" id="A0A0D9WDZ1"/>
<feature type="compositionally biased region" description="Basic and acidic residues" evidence="1">
    <location>
        <begin position="1"/>
        <end position="13"/>
    </location>
</feature>
<feature type="region of interest" description="Disordered" evidence="1">
    <location>
        <begin position="193"/>
        <end position="212"/>
    </location>
</feature>
<dbReference type="InterPro" id="IPR034136">
    <property type="entry name" value="TOPRIM_Topo6A/Spo11"/>
</dbReference>
<evidence type="ECO:0000313" key="3">
    <source>
        <dbReference type="EnsemblPlants" id="LPERR05G06180.1"/>
    </source>
</evidence>
<dbReference type="InterPro" id="IPR002815">
    <property type="entry name" value="Spo11/TopoVI_A"/>
</dbReference>
<evidence type="ECO:0000313" key="4">
    <source>
        <dbReference type="Proteomes" id="UP000032180"/>
    </source>
</evidence>